<gene>
    <name evidence="1" type="ordered locus">RLO149_c032540</name>
</gene>
<evidence type="ECO:0000313" key="1">
    <source>
        <dbReference type="EMBL" id="AEI95205.1"/>
    </source>
</evidence>
<dbReference type="HOGENOM" id="CLU_1194166_0_0_5"/>
<name>F7ZKJ1_ROSLO</name>
<dbReference type="AlphaFoldDB" id="F7ZKJ1"/>
<dbReference type="Proteomes" id="UP000001353">
    <property type="component" value="Chromosome"/>
</dbReference>
<keyword evidence="2" id="KW-1185">Reference proteome</keyword>
<organism evidence="1 2">
    <name type="scientific">Roseobacter litoralis (strain ATCC 49566 / DSM 6996 / JCM 21268 / NBRC 15278 / OCh 149)</name>
    <dbReference type="NCBI Taxonomy" id="391595"/>
    <lineage>
        <taxon>Bacteria</taxon>
        <taxon>Pseudomonadati</taxon>
        <taxon>Pseudomonadota</taxon>
        <taxon>Alphaproteobacteria</taxon>
        <taxon>Rhodobacterales</taxon>
        <taxon>Roseobacteraceae</taxon>
        <taxon>Roseobacter</taxon>
    </lineage>
</organism>
<protein>
    <submittedName>
        <fullName evidence="1">Uncharacterized protein</fullName>
    </submittedName>
</protein>
<dbReference type="KEGG" id="rli:RLO149_c032540"/>
<reference evidence="1 2" key="1">
    <citation type="journal article" date="2011" name="BMC Genomics">
        <title>Comparative genome analysis and genome-guided physiological analysis of Roseobacter litoralis.</title>
        <authorList>
            <person name="Kalhoefer D."/>
            <person name="Thole S."/>
            <person name="Voget S."/>
            <person name="Lehmann R."/>
            <person name="Liesegang H."/>
            <person name="Wollher A."/>
            <person name="Daniel R."/>
            <person name="Simon M."/>
            <person name="Brinkhoff T."/>
        </authorList>
    </citation>
    <scope>NUCLEOTIDE SEQUENCE [LARGE SCALE GENOMIC DNA]</scope>
    <source>
        <strain evidence="2">ATCC 49566 / DSM 6996 / JCM 21268 / NBRC 15278 / OCh 149</strain>
    </source>
</reference>
<sequence>MALRFPYPGELALPLRDLMRGAQQISHIPMTMAAPVVSHLPEPLRSTLSEIGLKAEDIYKSSLQMWHPKNTEIQQAARLLAEPSLSDLAVFGRVVSWAMEVALAQDQQDSFFVSETVVTLALKDTLDDVKCETCAATRAAGVYLAVVAQGLGPSTQRLPISRMSPARSVRLRSAAFSAMLFLLAEQAKSADEEMKILSYAITITNLIAEDIHAAGKDTAQITSLLRSHAKMI</sequence>
<accession>F7ZKJ1</accession>
<proteinExistence type="predicted"/>
<evidence type="ECO:0000313" key="2">
    <source>
        <dbReference type="Proteomes" id="UP000001353"/>
    </source>
</evidence>
<dbReference type="EMBL" id="CP002623">
    <property type="protein sequence ID" value="AEI95205.1"/>
    <property type="molecule type" value="Genomic_DNA"/>
</dbReference>